<proteinExistence type="predicted"/>
<dbReference type="EMBL" id="LR877171">
    <property type="protein sequence ID" value="CAD2222561.1"/>
    <property type="molecule type" value="Genomic_DNA"/>
</dbReference>
<reference evidence="1 2" key="1">
    <citation type="submission" date="2020-08" db="EMBL/GenBank/DDBJ databases">
        <authorList>
            <person name="Newling K."/>
            <person name="Davey J."/>
            <person name="Forrester S."/>
        </authorList>
    </citation>
    <scope>NUCLEOTIDE SEQUENCE [LARGE SCALE GENOMIC DNA]</scope>
    <source>
        <strain evidence="2">Crithidia deanei Carvalho (ATCC PRA-265)</strain>
    </source>
</reference>
<organism evidence="1 2">
    <name type="scientific">Angomonas deanei</name>
    <dbReference type="NCBI Taxonomy" id="59799"/>
    <lineage>
        <taxon>Eukaryota</taxon>
        <taxon>Discoba</taxon>
        <taxon>Euglenozoa</taxon>
        <taxon>Kinetoplastea</taxon>
        <taxon>Metakinetoplastina</taxon>
        <taxon>Trypanosomatida</taxon>
        <taxon>Trypanosomatidae</taxon>
        <taxon>Strigomonadinae</taxon>
        <taxon>Angomonas</taxon>
    </lineage>
</organism>
<accession>A0A7G2CU17</accession>
<gene>
    <name evidence="1" type="ORF">ADEAN_001010500</name>
</gene>
<keyword evidence="2" id="KW-1185">Reference proteome</keyword>
<evidence type="ECO:0000313" key="1">
    <source>
        <dbReference type="EMBL" id="CAD2222561.1"/>
    </source>
</evidence>
<dbReference type="VEuPathDB" id="TriTrypDB:ADEAN_001010500"/>
<dbReference type="AlphaFoldDB" id="A0A7G2CU17"/>
<protein>
    <submittedName>
        <fullName evidence="1">Uncharacterized protein</fullName>
    </submittedName>
</protein>
<evidence type="ECO:0000313" key="2">
    <source>
        <dbReference type="Proteomes" id="UP000515908"/>
    </source>
</evidence>
<dbReference type="Proteomes" id="UP000515908">
    <property type="component" value="Chromosome 27"/>
</dbReference>
<name>A0A7G2CU17_9TRYP</name>
<sequence>MDNQRLTSDVHMQSVLNSDLNGQLRLEQAKLQTLLELTETQKHSMEEVRSRLDTTNETMWSQQFKVHMLEVRNRCLEIENSGQHYTLKALKEQHNATLQQLVAESTEMETRAQLTWKNDPSLATVAQIAFDSEEATPEIKSIILLLSKLVQQFALWLTDGHPSWQEIHQERMVCFNELMYHLAKLPERFREYLKPAFMAYVEKVYDQIWHMVPDEYVEALPERTQVFYPILLEDQKNA</sequence>